<accession>A0ABV9NLS4</accession>
<organism evidence="3 4">
    <name type="scientific">Coralloluteibacterium thermophilum</name>
    <dbReference type="NCBI Taxonomy" id="2707049"/>
    <lineage>
        <taxon>Bacteria</taxon>
        <taxon>Pseudomonadati</taxon>
        <taxon>Pseudomonadota</taxon>
        <taxon>Gammaproteobacteria</taxon>
        <taxon>Lysobacterales</taxon>
        <taxon>Lysobacteraceae</taxon>
        <taxon>Coralloluteibacterium</taxon>
    </lineage>
</organism>
<evidence type="ECO:0000256" key="1">
    <source>
        <dbReference type="SAM" id="SignalP"/>
    </source>
</evidence>
<name>A0ABV9NLS4_9GAMM</name>
<dbReference type="Gene3D" id="2.60.40.3340">
    <property type="entry name" value="Domain of unknown function DUF4426"/>
    <property type="match status" value="1"/>
</dbReference>
<dbReference type="InterPro" id="IPR025218">
    <property type="entry name" value="DUF4426"/>
</dbReference>
<reference evidence="4" key="1">
    <citation type="journal article" date="2019" name="Int. J. Syst. Evol. Microbiol.">
        <title>The Global Catalogue of Microorganisms (GCM) 10K type strain sequencing project: providing services to taxonomists for standard genome sequencing and annotation.</title>
        <authorList>
            <consortium name="The Broad Institute Genomics Platform"/>
            <consortium name="The Broad Institute Genome Sequencing Center for Infectious Disease"/>
            <person name="Wu L."/>
            <person name="Ma J."/>
        </authorList>
    </citation>
    <scope>NUCLEOTIDE SEQUENCE [LARGE SCALE GENOMIC DNA]</scope>
    <source>
        <strain evidence="4">CGMCC 1.13574</strain>
    </source>
</reference>
<feature type="signal peptide" evidence="1">
    <location>
        <begin position="1"/>
        <end position="17"/>
    </location>
</feature>
<gene>
    <name evidence="3" type="ORF">ACFO3Q_07830</name>
</gene>
<protein>
    <submittedName>
        <fullName evidence="3">DUF4426 domain-containing protein</fullName>
    </submittedName>
</protein>
<keyword evidence="4" id="KW-1185">Reference proteome</keyword>
<dbReference type="Proteomes" id="UP001595892">
    <property type="component" value="Unassembled WGS sequence"/>
</dbReference>
<evidence type="ECO:0000259" key="2">
    <source>
        <dbReference type="Pfam" id="PF14467"/>
    </source>
</evidence>
<feature type="domain" description="DUF4426" evidence="2">
    <location>
        <begin position="22"/>
        <end position="144"/>
    </location>
</feature>
<evidence type="ECO:0000313" key="4">
    <source>
        <dbReference type="Proteomes" id="UP001595892"/>
    </source>
</evidence>
<dbReference type="Pfam" id="PF14467">
    <property type="entry name" value="DUF4426"/>
    <property type="match status" value="1"/>
</dbReference>
<keyword evidence="1" id="KW-0732">Signal</keyword>
<sequence length="148" mass="16239">MRRLVALALLSAAPAVAAQNLQQSGTYLLHYNAMPSTQLPREVARRYAIVQSPSNVVLTVSLQKRERPGYPTPVPAEVRVTATGDTGRSQTLQMRAIDEAGAVSYLGQARLGEGRQPSLTFDIEARPHAPDAEPIRTRYVQQFFAPVR</sequence>
<dbReference type="RefSeq" id="WP_377004097.1">
    <property type="nucleotide sequence ID" value="NZ_JBHSGG010000022.1"/>
</dbReference>
<proteinExistence type="predicted"/>
<feature type="chain" id="PRO_5045417226" evidence="1">
    <location>
        <begin position="18"/>
        <end position="148"/>
    </location>
</feature>
<comment type="caution">
    <text evidence="3">The sequence shown here is derived from an EMBL/GenBank/DDBJ whole genome shotgun (WGS) entry which is preliminary data.</text>
</comment>
<dbReference type="EMBL" id="JBHSGG010000022">
    <property type="protein sequence ID" value="MFC4728074.1"/>
    <property type="molecule type" value="Genomic_DNA"/>
</dbReference>
<evidence type="ECO:0000313" key="3">
    <source>
        <dbReference type="EMBL" id="MFC4728074.1"/>
    </source>
</evidence>